<feature type="transmembrane region" description="Helical" evidence="1">
    <location>
        <begin position="170"/>
        <end position="191"/>
    </location>
</feature>
<keyword evidence="1" id="KW-0812">Transmembrane</keyword>
<dbReference type="Proteomes" id="UP000256913">
    <property type="component" value="Unassembled WGS sequence"/>
</dbReference>
<dbReference type="AlphaFoldDB" id="A0A3D9ZCZ7"/>
<keyword evidence="3" id="KW-1185">Reference proteome</keyword>
<name>A0A3D9ZCZ7_9ACTN</name>
<organism evidence="2 3">
    <name type="scientific">Asanoa ferruginea</name>
    <dbReference type="NCBI Taxonomy" id="53367"/>
    <lineage>
        <taxon>Bacteria</taxon>
        <taxon>Bacillati</taxon>
        <taxon>Actinomycetota</taxon>
        <taxon>Actinomycetes</taxon>
        <taxon>Micromonosporales</taxon>
        <taxon>Micromonosporaceae</taxon>
        <taxon>Asanoa</taxon>
    </lineage>
</organism>
<feature type="transmembrane region" description="Helical" evidence="1">
    <location>
        <begin position="269"/>
        <end position="290"/>
    </location>
</feature>
<feature type="transmembrane region" description="Helical" evidence="1">
    <location>
        <begin position="238"/>
        <end position="257"/>
    </location>
</feature>
<proteinExistence type="predicted"/>
<comment type="caution">
    <text evidence="2">The sequence shown here is derived from an EMBL/GenBank/DDBJ whole genome shotgun (WGS) entry which is preliminary data.</text>
</comment>
<accession>A0A3D9ZCZ7</accession>
<protein>
    <submittedName>
        <fullName evidence="2">Uncharacterized protein</fullName>
    </submittedName>
</protein>
<dbReference type="EMBL" id="QUMQ01000001">
    <property type="protein sequence ID" value="REF95288.1"/>
    <property type="molecule type" value="Genomic_DNA"/>
</dbReference>
<evidence type="ECO:0000313" key="2">
    <source>
        <dbReference type="EMBL" id="REF95288.1"/>
    </source>
</evidence>
<sequence>MRRFWPVLVLLVLAPWVGEYLLGNVPVQRFPLLPVLVPLYGCGALLVRELARRTGRGWPTIFLLATAYGVIEAGLVDQSLFNATFEGLDQRGVTPVPWLGLSAYNAAAFLVGHTVWSIGVPIALVELWFPARRTDPWLGRPGLCVTFVFYLLGCWLIFKDLRDQEGFLAAPHQLVVAAVTAIALIIVGFLLPRRDPAAASSPHLSPPRTPGWLPRPWLLGVVTFVTAGSHALVPESWLGFWLDVAIVSAAAAAVAWLARRPGWSDRHLVGLLAGALLTYAWLGFVLTLLFAPSDGVRYAGNAVFALTAVVLLLITRRVVARRAEAPAEVGEGVSAVGVGQHGR</sequence>
<reference evidence="2 3" key="1">
    <citation type="submission" date="2018-08" db="EMBL/GenBank/DDBJ databases">
        <title>Sequencing the genomes of 1000 actinobacteria strains.</title>
        <authorList>
            <person name="Klenk H.-P."/>
        </authorList>
    </citation>
    <scope>NUCLEOTIDE SEQUENCE [LARGE SCALE GENOMIC DNA]</scope>
    <source>
        <strain evidence="2 3">DSM 44099</strain>
    </source>
</reference>
<feature type="transmembrane region" description="Helical" evidence="1">
    <location>
        <begin position="296"/>
        <end position="314"/>
    </location>
</feature>
<evidence type="ECO:0000256" key="1">
    <source>
        <dbReference type="SAM" id="Phobius"/>
    </source>
</evidence>
<keyword evidence="1" id="KW-0472">Membrane</keyword>
<feature type="transmembrane region" description="Helical" evidence="1">
    <location>
        <begin position="101"/>
        <end position="125"/>
    </location>
</feature>
<gene>
    <name evidence="2" type="ORF">DFJ67_1241</name>
</gene>
<keyword evidence="1" id="KW-1133">Transmembrane helix</keyword>
<evidence type="ECO:0000313" key="3">
    <source>
        <dbReference type="Proteomes" id="UP000256913"/>
    </source>
</evidence>
<feature type="transmembrane region" description="Helical" evidence="1">
    <location>
        <begin position="33"/>
        <end position="51"/>
    </location>
</feature>
<feature type="transmembrane region" description="Helical" evidence="1">
    <location>
        <begin position="137"/>
        <end position="158"/>
    </location>
</feature>
<dbReference type="RefSeq" id="WP_116066998.1">
    <property type="nucleotide sequence ID" value="NZ_BONB01000015.1"/>
</dbReference>
<dbReference type="OrthoDB" id="8478704at2"/>
<feature type="transmembrane region" description="Helical" evidence="1">
    <location>
        <begin position="212"/>
        <end position="232"/>
    </location>
</feature>
<feature type="transmembrane region" description="Helical" evidence="1">
    <location>
        <begin position="58"/>
        <end position="81"/>
    </location>
</feature>